<reference evidence="11" key="1">
    <citation type="submission" date="2020-10" db="EMBL/GenBank/DDBJ databases">
        <authorList>
            <person name="Gilroy R."/>
        </authorList>
    </citation>
    <scope>NUCLEOTIDE SEQUENCE</scope>
    <source>
        <strain evidence="11">F1-3629</strain>
    </source>
</reference>
<feature type="transmembrane region" description="Helical" evidence="10">
    <location>
        <begin position="242"/>
        <end position="258"/>
    </location>
</feature>
<keyword evidence="8 10" id="KW-0472">Membrane</keyword>
<dbReference type="GO" id="GO:0005886">
    <property type="term" value="C:plasma membrane"/>
    <property type="evidence" value="ECO:0007669"/>
    <property type="project" value="UniProtKB-SubCell"/>
</dbReference>
<feature type="transmembrane region" description="Helical" evidence="10">
    <location>
        <begin position="264"/>
        <end position="285"/>
    </location>
</feature>
<dbReference type="PANTHER" id="PTHR43298">
    <property type="entry name" value="MULTIDRUG RESISTANCE PROTEIN NORM-RELATED"/>
    <property type="match status" value="1"/>
</dbReference>
<sequence length="447" mass="48708">MNIRSLFKGRSGDLTQGGITGPMLMFALPLAAGNLLQQFYNIADTVIVGRFVGPDALAAVGSSYTLTTFLLSIIIGLCMGSGVLFSMRFGAGDRSSLRKSVFTSFVLIGGITVLVTAGIFAFMNPAIRLMNVPEEVFPRMRIYLLIVCAGIPMTFLYNFFAFLLRSVGNSLTPLWFLGISVVMNIVLDLLFIPVLGMGTAGAALATVISQGFSAVTLAWYTLKKYPGLAVRKEEMRIERKELALISNYSFLTCLQQSVMNFGILMVQGLVNTFGTAVMAAFATAVKIDAFAYMPVQDFGNAFSTFIAQNYGAGRQDRIRKGVRSAFLCSTAFALLVSVLVFVSAPVLMRLFVGNEPEVIGVGTRYLRIEGSFYVGIGWLFLFYGLFRAVGRPAFSLVLTVISLGLRVAVAYAFAPQFGLDWIWWAIPAGWFAADAAGLWRYFALKKS</sequence>
<feature type="transmembrane region" description="Helical" evidence="10">
    <location>
        <begin position="202"/>
        <end position="222"/>
    </location>
</feature>
<keyword evidence="7" id="KW-0406">Ion transport</keyword>
<dbReference type="InterPro" id="IPR002528">
    <property type="entry name" value="MATE_fam"/>
</dbReference>
<dbReference type="GO" id="GO:0006811">
    <property type="term" value="P:monoatomic ion transport"/>
    <property type="evidence" value="ECO:0007669"/>
    <property type="project" value="UniProtKB-KW"/>
</dbReference>
<reference evidence="11" key="2">
    <citation type="journal article" date="2021" name="PeerJ">
        <title>Extensive microbial diversity within the chicken gut microbiome revealed by metagenomics and culture.</title>
        <authorList>
            <person name="Gilroy R."/>
            <person name="Ravi A."/>
            <person name="Getino M."/>
            <person name="Pursley I."/>
            <person name="Horton D.L."/>
            <person name="Alikhan N.F."/>
            <person name="Baker D."/>
            <person name="Gharbi K."/>
            <person name="Hall N."/>
            <person name="Watson M."/>
            <person name="Adriaenssens E.M."/>
            <person name="Foster-Nyarko E."/>
            <person name="Jarju S."/>
            <person name="Secka A."/>
            <person name="Antonio M."/>
            <person name="Oren A."/>
            <person name="Chaudhuri R.R."/>
            <person name="La Ragione R."/>
            <person name="Hildebrand F."/>
            <person name="Pallen M.J."/>
        </authorList>
    </citation>
    <scope>NUCLEOTIDE SEQUENCE</scope>
    <source>
        <strain evidence="11">F1-3629</strain>
    </source>
</reference>
<evidence type="ECO:0000256" key="3">
    <source>
        <dbReference type="ARBA" id="ARBA00022449"/>
    </source>
</evidence>
<evidence type="ECO:0000256" key="2">
    <source>
        <dbReference type="ARBA" id="ARBA00022448"/>
    </source>
</evidence>
<feature type="transmembrane region" description="Helical" evidence="10">
    <location>
        <begin position="421"/>
        <end position="442"/>
    </location>
</feature>
<evidence type="ECO:0000256" key="6">
    <source>
        <dbReference type="ARBA" id="ARBA00022989"/>
    </source>
</evidence>
<feature type="transmembrane region" description="Helical" evidence="10">
    <location>
        <begin position="174"/>
        <end position="196"/>
    </location>
</feature>
<evidence type="ECO:0000256" key="9">
    <source>
        <dbReference type="ARBA" id="ARBA00031636"/>
    </source>
</evidence>
<name>A0A940DM87_9BACT</name>
<keyword evidence="6 10" id="KW-1133">Transmembrane helix</keyword>
<dbReference type="Proteomes" id="UP000771749">
    <property type="component" value="Unassembled WGS sequence"/>
</dbReference>
<evidence type="ECO:0000256" key="7">
    <source>
        <dbReference type="ARBA" id="ARBA00023065"/>
    </source>
</evidence>
<feature type="transmembrane region" description="Helical" evidence="10">
    <location>
        <begin position="368"/>
        <end position="386"/>
    </location>
</feature>
<keyword evidence="3" id="KW-0050">Antiport</keyword>
<dbReference type="AlphaFoldDB" id="A0A940DM87"/>
<protein>
    <recommendedName>
        <fullName evidence="9">Multidrug-efflux transporter</fullName>
    </recommendedName>
</protein>
<dbReference type="Pfam" id="PF01554">
    <property type="entry name" value="MatE"/>
    <property type="match status" value="2"/>
</dbReference>
<accession>A0A940DM87</accession>
<dbReference type="PIRSF" id="PIRSF006603">
    <property type="entry name" value="DinF"/>
    <property type="match status" value="1"/>
</dbReference>
<dbReference type="CDD" id="cd13138">
    <property type="entry name" value="MATE_yoeA_like"/>
    <property type="match status" value="1"/>
</dbReference>
<dbReference type="NCBIfam" id="TIGR00797">
    <property type="entry name" value="matE"/>
    <property type="match status" value="1"/>
</dbReference>
<feature type="transmembrane region" description="Helical" evidence="10">
    <location>
        <begin position="324"/>
        <end position="348"/>
    </location>
</feature>
<proteinExistence type="predicted"/>
<evidence type="ECO:0000256" key="5">
    <source>
        <dbReference type="ARBA" id="ARBA00022692"/>
    </source>
</evidence>
<feature type="transmembrane region" description="Helical" evidence="10">
    <location>
        <begin position="393"/>
        <end position="415"/>
    </location>
</feature>
<dbReference type="PANTHER" id="PTHR43298:SF2">
    <property type="entry name" value="FMN_FAD EXPORTER YEEO-RELATED"/>
    <property type="match status" value="1"/>
</dbReference>
<feature type="transmembrane region" description="Helical" evidence="10">
    <location>
        <begin position="63"/>
        <end position="89"/>
    </location>
</feature>
<keyword evidence="5 10" id="KW-0812">Transmembrane</keyword>
<evidence type="ECO:0000313" key="11">
    <source>
        <dbReference type="EMBL" id="MBO8453404.1"/>
    </source>
</evidence>
<evidence type="ECO:0000256" key="1">
    <source>
        <dbReference type="ARBA" id="ARBA00004651"/>
    </source>
</evidence>
<dbReference type="InterPro" id="IPR050222">
    <property type="entry name" value="MATE_MdtK"/>
</dbReference>
<feature type="transmembrane region" description="Helical" evidence="10">
    <location>
        <begin position="142"/>
        <end position="162"/>
    </location>
</feature>
<comment type="subcellular location">
    <subcellularLocation>
        <location evidence="1">Cell membrane</location>
        <topology evidence="1">Multi-pass membrane protein</topology>
    </subcellularLocation>
</comment>
<comment type="caution">
    <text evidence="11">The sequence shown here is derived from an EMBL/GenBank/DDBJ whole genome shotgun (WGS) entry which is preliminary data.</text>
</comment>
<evidence type="ECO:0000313" key="12">
    <source>
        <dbReference type="Proteomes" id="UP000771749"/>
    </source>
</evidence>
<evidence type="ECO:0000256" key="8">
    <source>
        <dbReference type="ARBA" id="ARBA00023136"/>
    </source>
</evidence>
<dbReference type="GO" id="GO:0042910">
    <property type="term" value="F:xenobiotic transmembrane transporter activity"/>
    <property type="evidence" value="ECO:0007669"/>
    <property type="project" value="InterPro"/>
</dbReference>
<keyword evidence="4" id="KW-1003">Cell membrane</keyword>
<organism evidence="11 12">
    <name type="scientific">Candidatus Cryptobacteroides gallistercoris</name>
    <dbReference type="NCBI Taxonomy" id="2840765"/>
    <lineage>
        <taxon>Bacteria</taxon>
        <taxon>Pseudomonadati</taxon>
        <taxon>Bacteroidota</taxon>
        <taxon>Bacteroidia</taxon>
        <taxon>Bacteroidales</taxon>
        <taxon>Candidatus Cryptobacteroides</taxon>
    </lineage>
</organism>
<dbReference type="EMBL" id="JADIMJ010000027">
    <property type="protein sequence ID" value="MBO8453404.1"/>
    <property type="molecule type" value="Genomic_DNA"/>
</dbReference>
<gene>
    <name evidence="11" type="ORF">IAC07_01620</name>
</gene>
<dbReference type="InterPro" id="IPR048279">
    <property type="entry name" value="MdtK-like"/>
</dbReference>
<dbReference type="GO" id="GO:0015297">
    <property type="term" value="F:antiporter activity"/>
    <property type="evidence" value="ECO:0007669"/>
    <property type="project" value="UniProtKB-KW"/>
</dbReference>
<evidence type="ECO:0000256" key="10">
    <source>
        <dbReference type="SAM" id="Phobius"/>
    </source>
</evidence>
<feature type="transmembrane region" description="Helical" evidence="10">
    <location>
        <begin position="21"/>
        <end position="43"/>
    </location>
</feature>
<feature type="transmembrane region" description="Helical" evidence="10">
    <location>
        <begin position="101"/>
        <end position="122"/>
    </location>
</feature>
<evidence type="ECO:0000256" key="4">
    <source>
        <dbReference type="ARBA" id="ARBA00022475"/>
    </source>
</evidence>
<keyword evidence="2" id="KW-0813">Transport</keyword>